<evidence type="ECO:0000313" key="2">
    <source>
        <dbReference type="EMBL" id="SHI36420.1"/>
    </source>
</evidence>
<gene>
    <name evidence="2" type="ORF">SAMN05421803_1013</name>
</gene>
<dbReference type="EMBL" id="FQZK01000001">
    <property type="protein sequence ID" value="SHI36420.1"/>
    <property type="molecule type" value="Genomic_DNA"/>
</dbReference>
<dbReference type="Gene3D" id="3.40.50.880">
    <property type="match status" value="1"/>
</dbReference>
<dbReference type="InterPro" id="IPR052158">
    <property type="entry name" value="INH-QAR"/>
</dbReference>
<dbReference type="PANTHER" id="PTHR43130:SF2">
    <property type="entry name" value="DJ-1_PFPI DOMAIN-CONTAINING PROTEIN"/>
    <property type="match status" value="1"/>
</dbReference>
<sequence length="219" mass="22437">MRLAVVLFEGVTALDAIGPYEVLGSLPGVETVFVGERAGPVRASAGGVGLVVDAAFGEVDAADLVVVPGGPGQAQQMGGALVEWVRQVDAGSRWTASVCTGSLILAASGVLAGRRAATHWLAGGELERLGVVHAAGERVVFDGKYVTAAGVSAGIDMGLALAGELMGDFGAQMAQLALEYDPAPPFDAGSPEKAPPEVVGLARESRSFLLWERDRPDWA</sequence>
<evidence type="ECO:0000313" key="3">
    <source>
        <dbReference type="Proteomes" id="UP000184452"/>
    </source>
</evidence>
<dbReference type="GO" id="GO:0006355">
    <property type="term" value="P:regulation of DNA-templated transcription"/>
    <property type="evidence" value="ECO:0007669"/>
    <property type="project" value="TreeGrafter"/>
</dbReference>
<dbReference type="Proteomes" id="UP000184452">
    <property type="component" value="Unassembled WGS sequence"/>
</dbReference>
<protein>
    <submittedName>
        <fullName evidence="2">DJ-1/PfpI family protein</fullName>
    </submittedName>
</protein>
<dbReference type="RefSeq" id="WP_073373642.1">
    <property type="nucleotide sequence ID" value="NZ_FQZK01000001.1"/>
</dbReference>
<name>A0A1M6AIV5_9ACTN</name>
<proteinExistence type="predicted"/>
<dbReference type="PANTHER" id="PTHR43130">
    <property type="entry name" value="ARAC-FAMILY TRANSCRIPTIONAL REGULATOR"/>
    <property type="match status" value="1"/>
</dbReference>
<dbReference type="InterPro" id="IPR029062">
    <property type="entry name" value="Class_I_gatase-like"/>
</dbReference>
<dbReference type="SUPFAM" id="SSF52317">
    <property type="entry name" value="Class I glutamine amidotransferase-like"/>
    <property type="match status" value="1"/>
</dbReference>
<dbReference type="AlphaFoldDB" id="A0A1M6AIV5"/>
<dbReference type="InterPro" id="IPR002818">
    <property type="entry name" value="DJ-1/PfpI"/>
</dbReference>
<keyword evidence="3" id="KW-1185">Reference proteome</keyword>
<dbReference type="Pfam" id="PF01965">
    <property type="entry name" value="DJ-1_PfpI"/>
    <property type="match status" value="1"/>
</dbReference>
<accession>A0A1M6AIV5</accession>
<dbReference type="CDD" id="cd03139">
    <property type="entry name" value="GATase1_PfpI_2"/>
    <property type="match status" value="1"/>
</dbReference>
<evidence type="ECO:0000259" key="1">
    <source>
        <dbReference type="Pfam" id="PF01965"/>
    </source>
</evidence>
<dbReference type="STRING" id="758803.SAMN05421803_1013"/>
<reference evidence="2 3" key="1">
    <citation type="submission" date="2016-11" db="EMBL/GenBank/DDBJ databases">
        <authorList>
            <person name="Jaros S."/>
            <person name="Januszkiewicz K."/>
            <person name="Wedrychowicz H."/>
        </authorList>
    </citation>
    <scope>NUCLEOTIDE SEQUENCE [LARGE SCALE GENOMIC DNA]</scope>
    <source>
        <strain evidence="2 3">CGMCC 4.5723</strain>
    </source>
</reference>
<organism evidence="2 3">
    <name type="scientific">Nocardiopsis flavescens</name>
    <dbReference type="NCBI Taxonomy" id="758803"/>
    <lineage>
        <taxon>Bacteria</taxon>
        <taxon>Bacillati</taxon>
        <taxon>Actinomycetota</taxon>
        <taxon>Actinomycetes</taxon>
        <taxon>Streptosporangiales</taxon>
        <taxon>Nocardiopsidaceae</taxon>
        <taxon>Nocardiopsis</taxon>
    </lineage>
</organism>
<dbReference type="OrthoDB" id="4265717at2"/>
<feature type="domain" description="DJ-1/PfpI" evidence="1">
    <location>
        <begin position="2"/>
        <end position="161"/>
    </location>
</feature>